<protein>
    <submittedName>
        <fullName evidence="2">Uncharacterized protein</fullName>
    </submittedName>
</protein>
<comment type="caution">
    <text evidence="2">The sequence shown here is derived from an EMBL/GenBank/DDBJ whole genome shotgun (WGS) entry which is preliminary data.</text>
</comment>
<accession>A0A919DKG5</accession>
<dbReference type="AlphaFoldDB" id="A0A919DKG5"/>
<dbReference type="Proteomes" id="UP000608024">
    <property type="component" value="Unassembled WGS sequence"/>
</dbReference>
<organism evidence="2 3">
    <name type="scientific">Streptomyces longispororuber</name>
    <dbReference type="NCBI Taxonomy" id="68230"/>
    <lineage>
        <taxon>Bacteria</taxon>
        <taxon>Bacillati</taxon>
        <taxon>Actinomycetota</taxon>
        <taxon>Actinomycetes</taxon>
        <taxon>Kitasatosporales</taxon>
        <taxon>Streptomycetaceae</taxon>
        <taxon>Streptomyces</taxon>
    </lineage>
</organism>
<evidence type="ECO:0000256" key="1">
    <source>
        <dbReference type="SAM" id="MobiDB-lite"/>
    </source>
</evidence>
<evidence type="ECO:0000313" key="3">
    <source>
        <dbReference type="Proteomes" id="UP000608024"/>
    </source>
</evidence>
<gene>
    <name evidence="2" type="ORF">GCM10018785_27910</name>
</gene>
<reference evidence="2" key="1">
    <citation type="journal article" date="2014" name="Int. J. Syst. Evol. Microbiol.">
        <title>Complete genome sequence of Corynebacterium casei LMG S-19264T (=DSM 44701T), isolated from a smear-ripened cheese.</title>
        <authorList>
            <consortium name="US DOE Joint Genome Institute (JGI-PGF)"/>
            <person name="Walter F."/>
            <person name="Albersmeier A."/>
            <person name="Kalinowski J."/>
            <person name="Ruckert C."/>
        </authorList>
    </citation>
    <scope>NUCLEOTIDE SEQUENCE</scope>
    <source>
        <strain evidence="2">JCM 4784</strain>
    </source>
</reference>
<dbReference type="EMBL" id="BNBT01000033">
    <property type="protein sequence ID" value="GHE57058.1"/>
    <property type="molecule type" value="Genomic_DNA"/>
</dbReference>
<feature type="region of interest" description="Disordered" evidence="1">
    <location>
        <begin position="1"/>
        <end position="37"/>
    </location>
</feature>
<proteinExistence type="predicted"/>
<reference evidence="2" key="2">
    <citation type="submission" date="2020-09" db="EMBL/GenBank/DDBJ databases">
        <authorList>
            <person name="Sun Q."/>
            <person name="Ohkuma M."/>
        </authorList>
    </citation>
    <scope>NUCLEOTIDE SEQUENCE</scope>
    <source>
        <strain evidence="2">JCM 4784</strain>
    </source>
</reference>
<sequence>MAQAKNHWAIRRDSTKKPGAAQRGRTETLATPGDYPAQVGPCVPRCDKGFRGSSEPRITLRVGKLTNGDGSKARVGSP</sequence>
<evidence type="ECO:0000313" key="2">
    <source>
        <dbReference type="EMBL" id="GHE57058.1"/>
    </source>
</evidence>
<keyword evidence="3" id="KW-1185">Reference proteome</keyword>
<name>A0A919DKG5_9ACTN</name>